<proteinExistence type="predicted"/>
<dbReference type="Gene3D" id="1.20.1260.10">
    <property type="match status" value="1"/>
</dbReference>
<dbReference type="GO" id="GO:0010124">
    <property type="term" value="P:phenylacetate catabolic process"/>
    <property type="evidence" value="ECO:0007669"/>
    <property type="project" value="InterPro"/>
</dbReference>
<organism evidence="1 2">
    <name type="scientific">Nakamurella aerolata</name>
    <dbReference type="NCBI Taxonomy" id="1656892"/>
    <lineage>
        <taxon>Bacteria</taxon>
        <taxon>Bacillati</taxon>
        <taxon>Actinomycetota</taxon>
        <taxon>Actinomycetes</taxon>
        <taxon>Nakamurellales</taxon>
        <taxon>Nakamurellaceae</taxon>
        <taxon>Nakamurella</taxon>
    </lineage>
</organism>
<dbReference type="AlphaFoldDB" id="A0A849AJV2"/>
<dbReference type="InterPro" id="IPR012347">
    <property type="entry name" value="Ferritin-like"/>
</dbReference>
<dbReference type="InterPro" id="IPR007814">
    <property type="entry name" value="PaaA_PaaC"/>
</dbReference>
<keyword evidence="2" id="KW-1185">Reference proteome</keyword>
<dbReference type="InterPro" id="IPR009078">
    <property type="entry name" value="Ferritin-like_SF"/>
</dbReference>
<dbReference type="PANTHER" id="PTHR30458:SF0">
    <property type="entry name" value="1,2-PHENYLACETYL-COA EPOXIDASE, SUBUNIT C"/>
    <property type="match status" value="1"/>
</dbReference>
<evidence type="ECO:0000313" key="1">
    <source>
        <dbReference type="EMBL" id="NNG37102.1"/>
    </source>
</evidence>
<dbReference type="InterPro" id="IPR011882">
    <property type="entry name" value="PaaC"/>
</dbReference>
<dbReference type="PIRSF" id="PIRSF037834">
    <property type="entry name" value="PA_CoA_Oase3"/>
    <property type="match status" value="1"/>
</dbReference>
<dbReference type="Proteomes" id="UP000562984">
    <property type="component" value="Unassembled WGS sequence"/>
</dbReference>
<sequence length="245" mass="26743">MADMAEYLLWLGDDALVSAQRLGEWITNAPELEEDVALGNIGLDQLGQARALLSYAGELLGRNEDELAYFRDDVDFRCTHLVSLPRGDFADAVVRLLLVGAYSEQLYAALTTSADERLAGIAAKAIKEVRYHVEHAAGWAVRLGDGTDESHRRMQDALNRAWPYLDELFDPHPLTDHLDGIAVDPATLKEPALQRITAVLDEATLTVPATQRVAGGGRDGRPSEHLGPMLAVMQVLARAHPGASW</sequence>
<accession>A0A849AJV2</accession>
<dbReference type="PANTHER" id="PTHR30458">
    <property type="entry name" value="PHENYLACETIC ACID DEGRADATION PROTEIN PAA"/>
    <property type="match status" value="1"/>
</dbReference>
<name>A0A849AJV2_9ACTN</name>
<evidence type="ECO:0000313" key="2">
    <source>
        <dbReference type="Proteomes" id="UP000562984"/>
    </source>
</evidence>
<dbReference type="NCBIfam" id="TIGR02158">
    <property type="entry name" value="PA_CoA_Oxy3"/>
    <property type="match status" value="1"/>
</dbReference>
<dbReference type="Pfam" id="PF05138">
    <property type="entry name" value="PaaA_PaaC"/>
    <property type="match status" value="1"/>
</dbReference>
<gene>
    <name evidence="1" type="primary">paaC</name>
    <name evidence="1" type="ORF">HKD39_15590</name>
</gene>
<dbReference type="InterPro" id="IPR052703">
    <property type="entry name" value="Aromatic_CoA_ox/epox"/>
</dbReference>
<dbReference type="SUPFAM" id="SSF47240">
    <property type="entry name" value="Ferritin-like"/>
    <property type="match status" value="1"/>
</dbReference>
<dbReference type="GO" id="GO:0005829">
    <property type="term" value="C:cytosol"/>
    <property type="evidence" value="ECO:0007669"/>
    <property type="project" value="TreeGrafter"/>
</dbReference>
<protein>
    <submittedName>
        <fullName evidence="1">Phenylacetate-CoA oxygenase subunit PaaC</fullName>
    </submittedName>
</protein>
<comment type="caution">
    <text evidence="1">The sequence shown here is derived from an EMBL/GenBank/DDBJ whole genome shotgun (WGS) entry which is preliminary data.</text>
</comment>
<reference evidence="1 2" key="1">
    <citation type="submission" date="2020-05" db="EMBL/GenBank/DDBJ databases">
        <title>Nakamurella sp. DB0629 isolated from air conditioner.</title>
        <authorList>
            <person name="Kim D.H."/>
            <person name="Kim D.-U."/>
        </authorList>
    </citation>
    <scope>NUCLEOTIDE SEQUENCE [LARGE SCALE GENOMIC DNA]</scope>
    <source>
        <strain evidence="1 2">DB0629</strain>
    </source>
</reference>
<dbReference type="EMBL" id="JABEND010000010">
    <property type="protein sequence ID" value="NNG37102.1"/>
    <property type="molecule type" value="Genomic_DNA"/>
</dbReference>